<dbReference type="SUPFAM" id="SSF53649">
    <property type="entry name" value="Alkaline phosphatase-like"/>
    <property type="match status" value="1"/>
</dbReference>
<dbReference type="PROSITE" id="PS51318">
    <property type="entry name" value="TAT"/>
    <property type="match status" value="1"/>
</dbReference>
<dbReference type="EMBL" id="CP036433">
    <property type="protein sequence ID" value="QDU92272.1"/>
    <property type="molecule type" value="Genomic_DNA"/>
</dbReference>
<protein>
    <recommendedName>
        <fullName evidence="3">DUF1501 domain-containing protein</fullName>
    </recommendedName>
</protein>
<name>A0A518DKA8_9BACT</name>
<evidence type="ECO:0000313" key="2">
    <source>
        <dbReference type="Proteomes" id="UP000317648"/>
    </source>
</evidence>
<dbReference type="InterPro" id="IPR017850">
    <property type="entry name" value="Alkaline_phosphatase_core_sf"/>
</dbReference>
<dbReference type="PANTHER" id="PTHR43737">
    <property type="entry name" value="BLL7424 PROTEIN"/>
    <property type="match status" value="1"/>
</dbReference>
<organism evidence="1 2">
    <name type="scientific">Lignipirellula cremea</name>
    <dbReference type="NCBI Taxonomy" id="2528010"/>
    <lineage>
        <taxon>Bacteria</taxon>
        <taxon>Pseudomonadati</taxon>
        <taxon>Planctomycetota</taxon>
        <taxon>Planctomycetia</taxon>
        <taxon>Pirellulales</taxon>
        <taxon>Pirellulaceae</taxon>
        <taxon>Lignipirellula</taxon>
    </lineage>
</organism>
<keyword evidence="2" id="KW-1185">Reference proteome</keyword>
<accession>A0A518DKA8</accession>
<evidence type="ECO:0008006" key="3">
    <source>
        <dbReference type="Google" id="ProtNLM"/>
    </source>
</evidence>
<dbReference type="KEGG" id="lcre:Pla8534_00170"/>
<gene>
    <name evidence="1" type="ORF">Pla8534_00170</name>
</gene>
<dbReference type="Gene3D" id="3.40.720.10">
    <property type="entry name" value="Alkaline Phosphatase, subunit A"/>
    <property type="match status" value="1"/>
</dbReference>
<dbReference type="AlphaFoldDB" id="A0A518DKA8"/>
<proteinExistence type="predicted"/>
<evidence type="ECO:0000313" key="1">
    <source>
        <dbReference type="EMBL" id="QDU92272.1"/>
    </source>
</evidence>
<dbReference type="Proteomes" id="UP000317648">
    <property type="component" value="Chromosome"/>
</dbReference>
<sequence length="429" mass="46647">MNTNFQAGACNSGQHLNRRSLMKGLLTTAGGLAVANWGALTHSQTIAAEAKRTGKRCIMLYMGGGVSQIDTFDMKPGRPTAGPFLPIQTNVAGIQVCEYLPKIARHADKLAIIRSMRTTSVDHGIGGYHMHTCYPSSQRFPHAEFGAMVAKYCENPENDLPSFVKIGSGSGIYGAGYLGPQFEPFVVADDGKLPGFANPSVSAEIQDRRGELLNFMEQRFAAQRPGDPFAAHRTSELRTLRLMRARTTFDVSAEWEKAKGRYGDSDFGRACYTAFKLVAAGVPFVEAAHGDYDGHNDNFPTHKANLQVLDPAWASLLQDLHEGGLLENTLVVWTSEFGRTPAINFQAGRDHFGRAWTIVLAGGGIKGGQHYGASNRDGFEVEENPVNEGDLFATMYTALGINPRVQHYLGARPIWATPDGSKPIKELLG</sequence>
<dbReference type="InterPro" id="IPR006311">
    <property type="entry name" value="TAT_signal"/>
</dbReference>
<dbReference type="PANTHER" id="PTHR43737:SF1">
    <property type="entry name" value="DUF1501 DOMAIN-CONTAINING PROTEIN"/>
    <property type="match status" value="1"/>
</dbReference>
<dbReference type="Pfam" id="PF07394">
    <property type="entry name" value="DUF1501"/>
    <property type="match status" value="1"/>
</dbReference>
<reference evidence="1 2" key="1">
    <citation type="submission" date="2019-02" db="EMBL/GenBank/DDBJ databases">
        <title>Deep-cultivation of Planctomycetes and their phenomic and genomic characterization uncovers novel biology.</title>
        <authorList>
            <person name="Wiegand S."/>
            <person name="Jogler M."/>
            <person name="Boedeker C."/>
            <person name="Pinto D."/>
            <person name="Vollmers J."/>
            <person name="Rivas-Marin E."/>
            <person name="Kohn T."/>
            <person name="Peeters S.H."/>
            <person name="Heuer A."/>
            <person name="Rast P."/>
            <person name="Oberbeckmann S."/>
            <person name="Bunk B."/>
            <person name="Jeske O."/>
            <person name="Meyerdierks A."/>
            <person name="Storesund J.E."/>
            <person name="Kallscheuer N."/>
            <person name="Luecker S."/>
            <person name="Lage O.M."/>
            <person name="Pohl T."/>
            <person name="Merkel B.J."/>
            <person name="Hornburger P."/>
            <person name="Mueller R.-W."/>
            <person name="Bruemmer F."/>
            <person name="Labrenz M."/>
            <person name="Spormann A.M."/>
            <person name="Op den Camp H."/>
            <person name="Overmann J."/>
            <person name="Amann R."/>
            <person name="Jetten M.S.M."/>
            <person name="Mascher T."/>
            <person name="Medema M.H."/>
            <person name="Devos D.P."/>
            <person name="Kaster A.-K."/>
            <person name="Ovreas L."/>
            <person name="Rohde M."/>
            <person name="Galperin M.Y."/>
            <person name="Jogler C."/>
        </authorList>
    </citation>
    <scope>NUCLEOTIDE SEQUENCE [LARGE SCALE GENOMIC DNA]</scope>
    <source>
        <strain evidence="1 2">Pla85_3_4</strain>
    </source>
</reference>
<dbReference type="InterPro" id="IPR010869">
    <property type="entry name" value="DUF1501"/>
</dbReference>